<gene>
    <name evidence="1" type="ORF">EXIGLDRAFT_156457</name>
</gene>
<dbReference type="OrthoDB" id="544608at2759"/>
<dbReference type="PANTHER" id="PTHR34407">
    <property type="entry name" value="EXPRESSED PROTEIN"/>
    <property type="match status" value="1"/>
</dbReference>
<evidence type="ECO:0008006" key="3">
    <source>
        <dbReference type="Google" id="ProtNLM"/>
    </source>
</evidence>
<sequence length="322" mass="37009">MFVFLLRRSARTTMAGINDYRTEDNMRNIESILRAVLSYPSKPAIIFVAWFSLMDRLDIGADIHVPVAQYYDVPYINVRHALLPIIQRYPETLKDYFVYTHPDPKRIDLLHATELGHRVLAESTIAFLERQRCLVENPKPYLPANTTIFPVGEEYDLDIPRLSLMGNIWTANTSIHGRIDSPTCSTIDSVRAPLTPLPSTRGWTKWRQPHTEKWFWRATQVGAQIDFDVQVAEGNVQVYHLRSRSMGLGRVKCWLDEDETHARMMDGWWDDPTNVGHFTTANEGRGLLEPGKYQLHCRVVERHPGPEKGRGTTFLIIAILTI</sequence>
<protein>
    <recommendedName>
        <fullName evidence="3">SGNH hydrolase-type esterase domain-containing protein</fullName>
    </recommendedName>
</protein>
<reference evidence="1 2" key="1">
    <citation type="journal article" date="2016" name="Mol. Biol. Evol.">
        <title>Comparative Genomics of Early-Diverging Mushroom-Forming Fungi Provides Insights into the Origins of Lignocellulose Decay Capabilities.</title>
        <authorList>
            <person name="Nagy L.G."/>
            <person name="Riley R."/>
            <person name="Tritt A."/>
            <person name="Adam C."/>
            <person name="Daum C."/>
            <person name="Floudas D."/>
            <person name="Sun H."/>
            <person name="Yadav J.S."/>
            <person name="Pangilinan J."/>
            <person name="Larsson K.H."/>
            <person name="Matsuura K."/>
            <person name="Barry K."/>
            <person name="Labutti K."/>
            <person name="Kuo R."/>
            <person name="Ohm R.A."/>
            <person name="Bhattacharya S.S."/>
            <person name="Shirouzu T."/>
            <person name="Yoshinaga Y."/>
            <person name="Martin F.M."/>
            <person name="Grigoriev I.V."/>
            <person name="Hibbett D.S."/>
        </authorList>
    </citation>
    <scope>NUCLEOTIDE SEQUENCE [LARGE SCALE GENOMIC DNA]</scope>
    <source>
        <strain evidence="1 2">HHB12029</strain>
    </source>
</reference>
<dbReference type="EMBL" id="KV425901">
    <property type="protein sequence ID" value="KZW00366.1"/>
    <property type="molecule type" value="Genomic_DNA"/>
</dbReference>
<evidence type="ECO:0000313" key="1">
    <source>
        <dbReference type="EMBL" id="KZW00366.1"/>
    </source>
</evidence>
<evidence type="ECO:0000313" key="2">
    <source>
        <dbReference type="Proteomes" id="UP000077266"/>
    </source>
</evidence>
<dbReference type="SUPFAM" id="SSF52266">
    <property type="entry name" value="SGNH hydrolase"/>
    <property type="match status" value="1"/>
</dbReference>
<dbReference type="PANTHER" id="PTHR34407:SF1">
    <property type="entry name" value="SGNH HYDROLASE-TYPE ESTERASE DOMAIN-CONTAINING PROTEIN"/>
    <property type="match status" value="1"/>
</dbReference>
<dbReference type="Proteomes" id="UP000077266">
    <property type="component" value="Unassembled WGS sequence"/>
</dbReference>
<name>A0A165N897_EXIGL</name>
<keyword evidence="2" id="KW-1185">Reference proteome</keyword>
<proteinExistence type="predicted"/>
<dbReference type="InParanoid" id="A0A165N897"/>
<dbReference type="AlphaFoldDB" id="A0A165N897"/>
<accession>A0A165N897</accession>
<organism evidence="1 2">
    <name type="scientific">Exidia glandulosa HHB12029</name>
    <dbReference type="NCBI Taxonomy" id="1314781"/>
    <lineage>
        <taxon>Eukaryota</taxon>
        <taxon>Fungi</taxon>
        <taxon>Dikarya</taxon>
        <taxon>Basidiomycota</taxon>
        <taxon>Agaricomycotina</taxon>
        <taxon>Agaricomycetes</taxon>
        <taxon>Auriculariales</taxon>
        <taxon>Exidiaceae</taxon>
        <taxon>Exidia</taxon>
    </lineage>
</organism>